<evidence type="ECO:0000259" key="18">
    <source>
        <dbReference type="PROSITE" id="PS50011"/>
    </source>
</evidence>
<dbReference type="Gene3D" id="3.30.200.20">
    <property type="entry name" value="Phosphorylase Kinase, domain 1"/>
    <property type="match status" value="1"/>
</dbReference>
<sequence>MEREGGGGTIHMNQQQQQQQHRIFIGSLIHSKNSVHSLLPIQPKSPNCLSFSSLIFFFFSIFSLFLPLSLSQLEEPITGLICGNSSSNVSPHSNLSSYSSTMFNLIRPIRTQGWGTLSPPPSDLHALAQCFGSVSGKKCYHCFFKSVNKLQKCLPSTSGRIYLDDCFLRYDRFRFFRQWSDSKANTIKCNPMAGNITEPYPYKEFSGKLNDLFVNVTQIADTNQGFGVAEAKGGVYPVYVLAQCWKTVSKGGCKACLQNAARGLESCLPNREGIAMFTGCYMKYSATKFYVEELVVHSHSKRPVVHAIIAVSVITFSLLALVGGCIGYARLSGIQKEKCSQGSNANKSSLNFKYETLGRATDSFSQSRKLGQGGAGSVFRGDLPDGRVVAVKRLRFSTRQWVDEFFNEVNLINGIQHNNLIKLLGCSIEGPESLLVYEFVPNRSLDQYLFGQNKIQILSWEQRFNIIVGTAEGLAYLHDGSRIRIIHRDIKCSNILLDENLTPKIADFGLARCFSTDKTHLSTGIAGTLGYVAPEYLVHGQLTEKADVFSFGVLVLETVCGRRNNVFVQESGSVLRTVWNHYKSSTLPDSVDPSLGNDYPLKKACNVLRIGLLCTQASVSLRPSMSEVVQMLSNEDYPIPTPTSPPFLNHSMTSETAEFFSLCSSPSTGPSTSEVS</sequence>
<feature type="transmembrane region" description="Helical" evidence="17">
    <location>
        <begin position="49"/>
        <end position="70"/>
    </location>
</feature>
<evidence type="ECO:0000256" key="16">
    <source>
        <dbReference type="ARBA" id="ARBA00047951"/>
    </source>
</evidence>
<keyword evidence="9" id="KW-0418">Kinase</keyword>
<evidence type="ECO:0000256" key="2">
    <source>
        <dbReference type="ARBA" id="ARBA00022527"/>
    </source>
</evidence>
<comment type="subcellular location">
    <subcellularLocation>
        <location evidence="1">Membrane</location>
        <topology evidence="1">Single-pass membrane protein</topology>
    </subcellularLocation>
</comment>
<dbReference type="InterPro" id="IPR002902">
    <property type="entry name" value="GNK2"/>
</dbReference>
<dbReference type="CDD" id="cd14066">
    <property type="entry name" value="STKc_IRAK"/>
    <property type="match status" value="1"/>
</dbReference>
<keyword evidence="13" id="KW-0675">Receptor</keyword>
<evidence type="ECO:0000313" key="21">
    <source>
        <dbReference type="Proteomes" id="UP001141806"/>
    </source>
</evidence>
<dbReference type="Pfam" id="PF00069">
    <property type="entry name" value="Pkinase"/>
    <property type="match status" value="1"/>
</dbReference>
<name>A0A9Q0KNY4_9MAGN</name>
<protein>
    <recommendedName>
        <fullName evidence="22">Cysteine-rich receptor-like protein kinase 42</fullName>
    </recommendedName>
</protein>
<keyword evidence="7" id="KW-0677">Repeat</keyword>
<feature type="domain" description="Protein kinase" evidence="18">
    <location>
        <begin position="364"/>
        <end position="648"/>
    </location>
</feature>
<keyword evidence="5 17" id="KW-0812">Transmembrane</keyword>
<dbReference type="GO" id="GO:0016020">
    <property type="term" value="C:membrane"/>
    <property type="evidence" value="ECO:0007669"/>
    <property type="project" value="UniProtKB-SubCell"/>
</dbReference>
<keyword evidence="10" id="KW-0067">ATP-binding</keyword>
<keyword evidence="21" id="KW-1185">Reference proteome</keyword>
<dbReference type="EMBL" id="JAMYWD010000004">
    <property type="protein sequence ID" value="KAJ4974027.1"/>
    <property type="molecule type" value="Genomic_DNA"/>
</dbReference>
<evidence type="ECO:0000313" key="20">
    <source>
        <dbReference type="EMBL" id="KAJ4974027.1"/>
    </source>
</evidence>
<proteinExistence type="predicted"/>
<dbReference type="InterPro" id="IPR052059">
    <property type="entry name" value="CR_Ser/Thr_kinase"/>
</dbReference>
<feature type="domain" description="Gnk2-homologous" evidence="19">
    <location>
        <begin position="184"/>
        <end position="289"/>
    </location>
</feature>
<evidence type="ECO:0000256" key="8">
    <source>
        <dbReference type="ARBA" id="ARBA00022741"/>
    </source>
</evidence>
<keyword evidence="6" id="KW-0732">Signal</keyword>
<evidence type="ECO:0000256" key="4">
    <source>
        <dbReference type="ARBA" id="ARBA00022679"/>
    </source>
</evidence>
<keyword evidence="11 17" id="KW-1133">Transmembrane helix</keyword>
<dbReference type="PROSITE" id="PS51473">
    <property type="entry name" value="GNK2"/>
    <property type="match status" value="2"/>
</dbReference>
<dbReference type="GO" id="GO:0005524">
    <property type="term" value="F:ATP binding"/>
    <property type="evidence" value="ECO:0007669"/>
    <property type="project" value="UniProtKB-KW"/>
</dbReference>
<organism evidence="20 21">
    <name type="scientific">Protea cynaroides</name>
    <dbReference type="NCBI Taxonomy" id="273540"/>
    <lineage>
        <taxon>Eukaryota</taxon>
        <taxon>Viridiplantae</taxon>
        <taxon>Streptophyta</taxon>
        <taxon>Embryophyta</taxon>
        <taxon>Tracheophyta</taxon>
        <taxon>Spermatophyta</taxon>
        <taxon>Magnoliopsida</taxon>
        <taxon>Proteales</taxon>
        <taxon>Proteaceae</taxon>
        <taxon>Protea</taxon>
    </lineage>
</organism>
<keyword evidence="2" id="KW-0723">Serine/threonine-protein kinase</keyword>
<dbReference type="PROSITE" id="PS00108">
    <property type="entry name" value="PROTEIN_KINASE_ST"/>
    <property type="match status" value="1"/>
</dbReference>
<evidence type="ECO:0000256" key="1">
    <source>
        <dbReference type="ARBA" id="ARBA00004167"/>
    </source>
</evidence>
<evidence type="ECO:0000256" key="10">
    <source>
        <dbReference type="ARBA" id="ARBA00022840"/>
    </source>
</evidence>
<gene>
    <name evidence="20" type="ORF">NE237_007201</name>
</gene>
<keyword evidence="4" id="KW-0808">Transferase</keyword>
<dbReference type="SUPFAM" id="SSF56112">
    <property type="entry name" value="Protein kinase-like (PK-like)"/>
    <property type="match status" value="1"/>
</dbReference>
<evidence type="ECO:0000256" key="15">
    <source>
        <dbReference type="ARBA" id="ARBA00047558"/>
    </source>
</evidence>
<evidence type="ECO:0000259" key="19">
    <source>
        <dbReference type="PROSITE" id="PS51473"/>
    </source>
</evidence>
<evidence type="ECO:0000256" key="7">
    <source>
        <dbReference type="ARBA" id="ARBA00022737"/>
    </source>
</evidence>
<evidence type="ECO:0000256" key="12">
    <source>
        <dbReference type="ARBA" id="ARBA00023136"/>
    </source>
</evidence>
<evidence type="ECO:0000256" key="6">
    <source>
        <dbReference type="ARBA" id="ARBA00022729"/>
    </source>
</evidence>
<dbReference type="SMART" id="SM00220">
    <property type="entry name" value="S_TKc"/>
    <property type="match status" value="1"/>
</dbReference>
<comment type="caution">
    <text evidence="20">The sequence shown here is derived from an EMBL/GenBank/DDBJ whole genome shotgun (WGS) entry which is preliminary data.</text>
</comment>
<evidence type="ECO:0000256" key="11">
    <source>
        <dbReference type="ARBA" id="ARBA00022989"/>
    </source>
</evidence>
<accession>A0A9Q0KNY4</accession>
<keyword evidence="3" id="KW-0597">Phosphoprotein</keyword>
<keyword evidence="8" id="KW-0547">Nucleotide-binding</keyword>
<evidence type="ECO:0000256" key="17">
    <source>
        <dbReference type="SAM" id="Phobius"/>
    </source>
</evidence>
<keyword evidence="14" id="KW-0325">Glycoprotein</keyword>
<dbReference type="FunFam" id="3.30.430.20:FF:000015">
    <property type="entry name" value="Cysteine-rich receptor-like protein kinase 3"/>
    <property type="match status" value="1"/>
</dbReference>
<dbReference type="AlphaFoldDB" id="A0A9Q0KNY4"/>
<evidence type="ECO:0000256" key="13">
    <source>
        <dbReference type="ARBA" id="ARBA00023170"/>
    </source>
</evidence>
<dbReference type="PROSITE" id="PS50011">
    <property type="entry name" value="PROTEIN_KINASE_DOM"/>
    <property type="match status" value="1"/>
</dbReference>
<dbReference type="InterPro" id="IPR000719">
    <property type="entry name" value="Prot_kinase_dom"/>
</dbReference>
<keyword evidence="12 17" id="KW-0472">Membrane</keyword>
<dbReference type="InterPro" id="IPR011009">
    <property type="entry name" value="Kinase-like_dom_sf"/>
</dbReference>
<dbReference type="FunFam" id="1.10.510.10:FF:000336">
    <property type="entry name" value="Cysteine-rich receptor-like protein kinase 2"/>
    <property type="match status" value="1"/>
</dbReference>
<evidence type="ECO:0000256" key="5">
    <source>
        <dbReference type="ARBA" id="ARBA00022692"/>
    </source>
</evidence>
<dbReference type="FunFam" id="3.30.200.20:FF:000177">
    <property type="entry name" value="Cysteine-rich receptor-like protein kinase 2"/>
    <property type="match status" value="1"/>
</dbReference>
<dbReference type="Pfam" id="PF01657">
    <property type="entry name" value="Stress-antifung"/>
    <property type="match status" value="2"/>
</dbReference>
<dbReference type="CDD" id="cd23509">
    <property type="entry name" value="Gnk2-like"/>
    <property type="match status" value="2"/>
</dbReference>
<dbReference type="Gene3D" id="1.10.510.10">
    <property type="entry name" value="Transferase(Phosphotransferase) domain 1"/>
    <property type="match status" value="1"/>
</dbReference>
<dbReference type="PANTHER" id="PTHR47973">
    <property type="entry name" value="CYSTEINE-RICH RECEPTOR-LIKE PROTEIN KINASE 3"/>
    <property type="match status" value="1"/>
</dbReference>
<reference evidence="20" key="1">
    <citation type="journal article" date="2023" name="Plant J.">
        <title>The genome of the king protea, Protea cynaroides.</title>
        <authorList>
            <person name="Chang J."/>
            <person name="Duong T.A."/>
            <person name="Schoeman C."/>
            <person name="Ma X."/>
            <person name="Roodt D."/>
            <person name="Barker N."/>
            <person name="Li Z."/>
            <person name="Van de Peer Y."/>
            <person name="Mizrachi E."/>
        </authorList>
    </citation>
    <scope>NUCLEOTIDE SEQUENCE</scope>
    <source>
        <tissue evidence="20">Young leaves</tissue>
    </source>
</reference>
<comment type="catalytic activity">
    <reaction evidence="15">
        <text>L-seryl-[protein] + ATP = O-phospho-L-seryl-[protein] + ADP + H(+)</text>
        <dbReference type="Rhea" id="RHEA:17989"/>
        <dbReference type="Rhea" id="RHEA-COMP:9863"/>
        <dbReference type="Rhea" id="RHEA-COMP:11604"/>
        <dbReference type="ChEBI" id="CHEBI:15378"/>
        <dbReference type="ChEBI" id="CHEBI:29999"/>
        <dbReference type="ChEBI" id="CHEBI:30616"/>
        <dbReference type="ChEBI" id="CHEBI:83421"/>
        <dbReference type="ChEBI" id="CHEBI:456216"/>
    </reaction>
</comment>
<evidence type="ECO:0000256" key="9">
    <source>
        <dbReference type="ARBA" id="ARBA00022777"/>
    </source>
</evidence>
<dbReference type="OrthoDB" id="1908121at2759"/>
<dbReference type="GO" id="GO:0004674">
    <property type="term" value="F:protein serine/threonine kinase activity"/>
    <property type="evidence" value="ECO:0007669"/>
    <property type="project" value="UniProtKB-KW"/>
</dbReference>
<dbReference type="Proteomes" id="UP001141806">
    <property type="component" value="Unassembled WGS sequence"/>
</dbReference>
<comment type="catalytic activity">
    <reaction evidence="16">
        <text>L-threonyl-[protein] + ATP = O-phospho-L-threonyl-[protein] + ADP + H(+)</text>
        <dbReference type="Rhea" id="RHEA:46608"/>
        <dbReference type="Rhea" id="RHEA-COMP:11060"/>
        <dbReference type="Rhea" id="RHEA-COMP:11605"/>
        <dbReference type="ChEBI" id="CHEBI:15378"/>
        <dbReference type="ChEBI" id="CHEBI:30013"/>
        <dbReference type="ChEBI" id="CHEBI:30616"/>
        <dbReference type="ChEBI" id="CHEBI:61977"/>
        <dbReference type="ChEBI" id="CHEBI:456216"/>
    </reaction>
</comment>
<evidence type="ECO:0008006" key="22">
    <source>
        <dbReference type="Google" id="ProtNLM"/>
    </source>
</evidence>
<evidence type="ECO:0000256" key="3">
    <source>
        <dbReference type="ARBA" id="ARBA00022553"/>
    </source>
</evidence>
<dbReference type="Gene3D" id="3.30.430.20">
    <property type="entry name" value="Gnk2 domain, C-X8-C-X2-C motif"/>
    <property type="match status" value="2"/>
</dbReference>
<dbReference type="InterPro" id="IPR008271">
    <property type="entry name" value="Ser/Thr_kinase_AS"/>
</dbReference>
<dbReference type="InterPro" id="IPR038408">
    <property type="entry name" value="GNK2_sf"/>
</dbReference>
<evidence type="ECO:0000256" key="14">
    <source>
        <dbReference type="ARBA" id="ARBA00023180"/>
    </source>
</evidence>
<feature type="domain" description="Gnk2-homologous" evidence="19">
    <location>
        <begin position="77"/>
        <end position="175"/>
    </location>
</feature>